<feature type="compositionally biased region" description="Basic and acidic residues" evidence="1">
    <location>
        <begin position="194"/>
        <end position="221"/>
    </location>
</feature>
<feature type="compositionally biased region" description="Polar residues" evidence="1">
    <location>
        <begin position="311"/>
        <end position="325"/>
    </location>
</feature>
<sequence>METLSEIIYDRVHNQKWFTARGLRSLSQATGWAEETIAKVIACLLFYLLNGGSDWFVCNMLLIIVPMLLIFVYPDEQPPVDHMIVYWISAFVLSACDHMLEDLPFYYLQKFCILLFILVEPSCLNDRLKVWLKVPSKLDVHKREQEEPDVKTAKTSSAREMLTRALKALTSAELSTIQRQQVVTHKTKIVSPYHSDREHKRSEDRRKSPPSHSDSDRQHESRRSRHRKHSSSLSDSERRQAGRNVSGSHPHREHHGSSPPAENFVNFNAVVPGSGSSSSESVEHEQRAVSQQEKAGAPAHLKGSTHGKETVNPTHKGNITSNNPF</sequence>
<evidence type="ECO:0000313" key="4">
    <source>
        <dbReference type="Proteomes" id="UP001176961"/>
    </source>
</evidence>
<evidence type="ECO:0000256" key="2">
    <source>
        <dbReference type="SAM" id="Phobius"/>
    </source>
</evidence>
<feature type="transmembrane region" description="Helical" evidence="2">
    <location>
        <begin position="54"/>
        <end position="72"/>
    </location>
</feature>
<protein>
    <submittedName>
        <fullName evidence="3">Uncharacterized protein</fullName>
    </submittedName>
</protein>
<gene>
    <name evidence="3" type="ORF">CYNAS_LOCUS16300</name>
</gene>
<comment type="caution">
    <text evidence="3">The sequence shown here is derived from an EMBL/GenBank/DDBJ whole genome shotgun (WGS) entry which is preliminary data.</text>
</comment>
<evidence type="ECO:0000256" key="1">
    <source>
        <dbReference type="SAM" id="MobiDB-lite"/>
    </source>
</evidence>
<keyword evidence="2" id="KW-0472">Membrane</keyword>
<dbReference type="AlphaFoldDB" id="A0AA36H5W8"/>
<feature type="region of interest" description="Disordered" evidence="1">
    <location>
        <begin position="180"/>
        <end position="325"/>
    </location>
</feature>
<keyword evidence="4" id="KW-1185">Reference proteome</keyword>
<organism evidence="3 4">
    <name type="scientific">Cylicocyclus nassatus</name>
    <name type="common">Nematode worm</name>
    <dbReference type="NCBI Taxonomy" id="53992"/>
    <lineage>
        <taxon>Eukaryota</taxon>
        <taxon>Metazoa</taxon>
        <taxon>Ecdysozoa</taxon>
        <taxon>Nematoda</taxon>
        <taxon>Chromadorea</taxon>
        <taxon>Rhabditida</taxon>
        <taxon>Rhabditina</taxon>
        <taxon>Rhabditomorpha</taxon>
        <taxon>Strongyloidea</taxon>
        <taxon>Strongylidae</taxon>
        <taxon>Cylicocyclus</taxon>
    </lineage>
</organism>
<dbReference type="EMBL" id="CATQJL010000305">
    <property type="protein sequence ID" value="CAJ0604317.1"/>
    <property type="molecule type" value="Genomic_DNA"/>
</dbReference>
<proteinExistence type="predicted"/>
<name>A0AA36H5W8_CYLNA</name>
<keyword evidence="2" id="KW-1133">Transmembrane helix</keyword>
<dbReference type="Proteomes" id="UP001176961">
    <property type="component" value="Unassembled WGS sequence"/>
</dbReference>
<evidence type="ECO:0000313" key="3">
    <source>
        <dbReference type="EMBL" id="CAJ0604317.1"/>
    </source>
</evidence>
<keyword evidence="2" id="KW-0812">Transmembrane</keyword>
<accession>A0AA36H5W8</accession>
<reference evidence="3" key="1">
    <citation type="submission" date="2023-07" db="EMBL/GenBank/DDBJ databases">
        <authorList>
            <consortium name="CYATHOMIX"/>
        </authorList>
    </citation>
    <scope>NUCLEOTIDE SEQUENCE</scope>
    <source>
        <strain evidence="3">N/A</strain>
    </source>
</reference>
<feature type="compositionally biased region" description="Low complexity" evidence="1">
    <location>
        <begin position="270"/>
        <end position="280"/>
    </location>
</feature>